<dbReference type="EMBL" id="JAMSKV010000007">
    <property type="protein sequence ID" value="MCQ8278767.1"/>
    <property type="molecule type" value="Genomic_DNA"/>
</dbReference>
<feature type="chain" id="PRO_5047450749" description="peptidoglycan lytic exotransglycosylase" evidence="6">
    <location>
        <begin position="25"/>
        <end position="393"/>
    </location>
</feature>
<keyword evidence="6" id="KW-0732">Signal</keyword>
<evidence type="ECO:0000313" key="8">
    <source>
        <dbReference type="EMBL" id="MCQ8278767.1"/>
    </source>
</evidence>
<evidence type="ECO:0000256" key="5">
    <source>
        <dbReference type="ARBA" id="ARBA00030918"/>
    </source>
</evidence>
<dbReference type="PROSITE" id="PS51257">
    <property type="entry name" value="PROKAR_LIPOPROTEIN"/>
    <property type="match status" value="1"/>
</dbReference>
<feature type="domain" description="Lytic transglycosylase MltA" evidence="7">
    <location>
        <begin position="137"/>
        <end position="290"/>
    </location>
</feature>
<evidence type="ECO:0000259" key="7">
    <source>
        <dbReference type="SMART" id="SM00925"/>
    </source>
</evidence>
<dbReference type="SMART" id="SM00925">
    <property type="entry name" value="MltA"/>
    <property type="match status" value="1"/>
</dbReference>
<evidence type="ECO:0000256" key="6">
    <source>
        <dbReference type="SAM" id="SignalP"/>
    </source>
</evidence>
<dbReference type="InterPro" id="IPR005300">
    <property type="entry name" value="MltA_B"/>
</dbReference>
<dbReference type="CDD" id="cd14485">
    <property type="entry name" value="mltA_like_LT_A"/>
    <property type="match status" value="1"/>
</dbReference>
<dbReference type="Proteomes" id="UP001524587">
    <property type="component" value="Unassembled WGS sequence"/>
</dbReference>
<evidence type="ECO:0000313" key="9">
    <source>
        <dbReference type="Proteomes" id="UP001524587"/>
    </source>
</evidence>
<keyword evidence="4" id="KW-0961">Cell wall biogenesis/degradation</keyword>
<dbReference type="Pfam" id="PF06725">
    <property type="entry name" value="3D"/>
    <property type="match status" value="1"/>
</dbReference>
<proteinExistence type="predicted"/>
<dbReference type="InterPro" id="IPR036908">
    <property type="entry name" value="RlpA-like_sf"/>
</dbReference>
<dbReference type="InterPro" id="IPR010611">
    <property type="entry name" value="3D_dom"/>
</dbReference>
<sequence length="393" mass="41991">MLFSSRPAALAAALLSALLMQGCAEQSSAPSLSLTRVSYDEVPGWNTDPMRDVLSPLLAECRRLGRLPADTKLGGAAEAEQQGGLAGQYRAACQAAAALRSDDPQTLHRYFETWFLPYAVSNGGDAEARFTGYFEPEFAGNLGESAAFPVPVYARPRELVTVPSPTPGAPPVTGQVRGGKVEPYWSRAQIDAGKLAHRNLEILWLRSPVDLFFMQIQGSGRVRLPSGQIVRVAYAGNNGQPYVPIGRELVAEGQLAPDAVSMQSIRAWLASHPQQAQAEMERNPNYVFFRTLDDVAPNQGPPGSLGVPLSAARSMAVDRAFLPLGAPVFVSTTLPDGRPIQRLFLAQDTGTDITGPARGDLFVGWGDTAGRIAGALHAGGQMVILLPRQPARP</sequence>
<evidence type="ECO:0000256" key="4">
    <source>
        <dbReference type="ARBA" id="ARBA00023316"/>
    </source>
</evidence>
<comment type="catalytic activity">
    <reaction evidence="1">
        <text>Exolytic cleavage of the (1-&gt;4)-beta-glycosidic linkage between N-acetylmuramic acid (MurNAc) and N-acetylglucosamine (GlcNAc) residues in peptidoglycan, from either the reducing or the non-reducing ends of the peptidoglycan chains, with concomitant formation of a 1,6-anhydrobond in the MurNAc residue.</text>
        <dbReference type="EC" id="4.2.2.n1"/>
    </reaction>
</comment>
<reference evidence="8 9" key="1">
    <citation type="submission" date="2022-06" db="EMBL/GenBank/DDBJ databases">
        <title>Endosaccharibacter gen. nov., sp. nov., endophytic bacteria isolated from sugarcane.</title>
        <authorList>
            <person name="Pitiwittayakul N."/>
            <person name="Yukphan P."/>
            <person name="Charoenyingcharoen P."/>
            <person name="Tanasupawat S."/>
        </authorList>
    </citation>
    <scope>NUCLEOTIDE SEQUENCE [LARGE SCALE GENOMIC DNA]</scope>
    <source>
        <strain evidence="8 9">KSS8</strain>
    </source>
</reference>
<dbReference type="PANTHER" id="PTHR30124">
    <property type="entry name" value="MEMBRANE-BOUND LYTIC MUREIN TRANSGLYCOSYLASE A"/>
    <property type="match status" value="1"/>
</dbReference>
<dbReference type="RefSeq" id="WP_422864243.1">
    <property type="nucleotide sequence ID" value="NZ_JAMSKV010000007.1"/>
</dbReference>
<accession>A0ABT1W7A9</accession>
<protein>
    <recommendedName>
        <fullName evidence="2">peptidoglycan lytic exotransglycosylase</fullName>
        <ecNumber evidence="2">4.2.2.n1</ecNumber>
    </recommendedName>
    <alternativeName>
        <fullName evidence="5">Murein hydrolase A</fullName>
    </alternativeName>
</protein>
<evidence type="ECO:0000256" key="3">
    <source>
        <dbReference type="ARBA" id="ARBA00023239"/>
    </source>
</evidence>
<keyword evidence="9" id="KW-1185">Reference proteome</keyword>
<name>A0ABT1W7A9_9PROT</name>
<gene>
    <name evidence="8" type="ORF">NFI95_09910</name>
</gene>
<dbReference type="SUPFAM" id="SSF50685">
    <property type="entry name" value="Barwin-like endoglucanases"/>
    <property type="match status" value="1"/>
</dbReference>
<dbReference type="CDD" id="cd14668">
    <property type="entry name" value="mlta_B"/>
    <property type="match status" value="1"/>
</dbReference>
<feature type="signal peptide" evidence="6">
    <location>
        <begin position="1"/>
        <end position="24"/>
    </location>
</feature>
<dbReference type="PANTHER" id="PTHR30124:SF0">
    <property type="entry name" value="MEMBRANE-BOUND LYTIC MUREIN TRANSGLYCOSYLASE A"/>
    <property type="match status" value="1"/>
</dbReference>
<dbReference type="PIRSF" id="PIRSF019422">
    <property type="entry name" value="MltA"/>
    <property type="match status" value="1"/>
</dbReference>
<comment type="caution">
    <text evidence="8">The sequence shown here is derived from an EMBL/GenBank/DDBJ whole genome shotgun (WGS) entry which is preliminary data.</text>
</comment>
<dbReference type="Gene3D" id="2.40.240.50">
    <property type="entry name" value="Barwin-like endoglucanases"/>
    <property type="match status" value="1"/>
</dbReference>
<keyword evidence="3" id="KW-0456">Lyase</keyword>
<evidence type="ECO:0000256" key="2">
    <source>
        <dbReference type="ARBA" id="ARBA00012587"/>
    </source>
</evidence>
<dbReference type="Gene3D" id="2.40.40.10">
    <property type="entry name" value="RlpA-like domain"/>
    <property type="match status" value="1"/>
</dbReference>
<dbReference type="InterPro" id="IPR026044">
    <property type="entry name" value="MltA"/>
</dbReference>
<evidence type="ECO:0000256" key="1">
    <source>
        <dbReference type="ARBA" id="ARBA00001420"/>
    </source>
</evidence>
<organism evidence="8 9">
    <name type="scientific">Endosaccharibacter trunci</name>
    <dbReference type="NCBI Taxonomy" id="2812733"/>
    <lineage>
        <taxon>Bacteria</taxon>
        <taxon>Pseudomonadati</taxon>
        <taxon>Pseudomonadota</taxon>
        <taxon>Alphaproteobacteria</taxon>
        <taxon>Acetobacterales</taxon>
        <taxon>Acetobacteraceae</taxon>
        <taxon>Endosaccharibacter</taxon>
    </lineage>
</organism>
<dbReference type="EC" id="4.2.2.n1" evidence="2"/>
<dbReference type="Pfam" id="PF03562">
    <property type="entry name" value="MltA"/>
    <property type="match status" value="1"/>
</dbReference>